<evidence type="ECO:0000313" key="3">
    <source>
        <dbReference type="Proteomes" id="UP001229244"/>
    </source>
</evidence>
<feature type="signal peptide" evidence="1">
    <location>
        <begin position="1"/>
        <end position="31"/>
    </location>
</feature>
<comment type="caution">
    <text evidence="2">The sequence shown here is derived from an EMBL/GenBank/DDBJ whole genome shotgun (WGS) entry which is preliminary data.</text>
</comment>
<gene>
    <name evidence="2" type="ORF">J2S73_001685</name>
</gene>
<keyword evidence="1" id="KW-0732">Signal</keyword>
<sequence>MRASRHAASVSRIAAGFALVALLTSALPAKASDALDPGSLRDAFYKVVFGLEYGSHHGDSQRVKKFTGPVRFHVINRARQDQTAAVHAFIAELPGKIDGLKAMLVRDPATANFVIYLVDRSDFAHVVSTELNTDAVAMGARCLVGVQTRSGRIISSTAVIVADDPYLFKRCMVEEILQGLGPMNDNASLSLSVFNDTSRHTTFTSFDQALLRLLYHPSIRPGMTGRQVNQVLPRALADLGYYQ</sequence>
<dbReference type="InterPro" id="IPR021323">
    <property type="entry name" value="DUF2927"/>
</dbReference>
<dbReference type="Pfam" id="PF11150">
    <property type="entry name" value="DUF2927"/>
    <property type="match status" value="1"/>
</dbReference>
<proteinExistence type="predicted"/>
<accession>A0AAE3VNN0</accession>
<evidence type="ECO:0000313" key="2">
    <source>
        <dbReference type="EMBL" id="MDQ0315228.1"/>
    </source>
</evidence>
<keyword evidence="3" id="KW-1185">Reference proteome</keyword>
<dbReference type="Proteomes" id="UP001229244">
    <property type="component" value="Unassembled WGS sequence"/>
</dbReference>
<protein>
    <recommendedName>
        <fullName evidence="4">DUF2927 domain-containing protein</fullName>
    </recommendedName>
</protein>
<dbReference type="RefSeq" id="WP_306885065.1">
    <property type="nucleotide sequence ID" value="NZ_JAUSUL010000002.1"/>
</dbReference>
<dbReference type="EMBL" id="JAUSUL010000002">
    <property type="protein sequence ID" value="MDQ0315228.1"/>
    <property type="molecule type" value="Genomic_DNA"/>
</dbReference>
<evidence type="ECO:0000256" key="1">
    <source>
        <dbReference type="SAM" id="SignalP"/>
    </source>
</evidence>
<feature type="chain" id="PRO_5041922792" description="DUF2927 domain-containing protein" evidence="1">
    <location>
        <begin position="32"/>
        <end position="243"/>
    </location>
</feature>
<reference evidence="2" key="1">
    <citation type="submission" date="2023-07" db="EMBL/GenBank/DDBJ databases">
        <title>Genomic Encyclopedia of Type Strains, Phase IV (KMG-IV): sequencing the most valuable type-strain genomes for metagenomic binning, comparative biology and taxonomic classification.</title>
        <authorList>
            <person name="Goeker M."/>
        </authorList>
    </citation>
    <scope>NUCLEOTIDE SEQUENCE</scope>
    <source>
        <strain evidence="2">DSM 21202</strain>
    </source>
</reference>
<name>A0AAE3VNN0_9HYPH</name>
<dbReference type="AlphaFoldDB" id="A0AAE3VNN0"/>
<organism evidence="2 3">
    <name type="scientific">Amorphus orientalis</name>
    <dbReference type="NCBI Taxonomy" id="649198"/>
    <lineage>
        <taxon>Bacteria</taxon>
        <taxon>Pseudomonadati</taxon>
        <taxon>Pseudomonadota</taxon>
        <taxon>Alphaproteobacteria</taxon>
        <taxon>Hyphomicrobiales</taxon>
        <taxon>Amorphaceae</taxon>
        <taxon>Amorphus</taxon>
    </lineage>
</organism>
<evidence type="ECO:0008006" key="4">
    <source>
        <dbReference type="Google" id="ProtNLM"/>
    </source>
</evidence>